<dbReference type="Gene3D" id="3.40.190.290">
    <property type="match status" value="1"/>
</dbReference>
<dbReference type="OrthoDB" id="9808620at2"/>
<sequence length="285" mass="32025">MNLTQLKAFHAVAKSGSFTRAAERLCISQPAVTASISALEERHGVPLFHRRGRKISLTHAGDHLLGIAERLFALEEEAADYLEGAQDLKTGKLRLAIGSPYGIAPLLKRFRKRYPGIEIQLLPGNFQNVEEMLLAEQADLAIQTEAPEMDGITRLPFQQHQLIAFCHRDDPMAAQNGPINLWQLEQATLILREKGSVTRRLFEEATKQHDFTPHSVIEAGSRETVEELVRQRLGIGIVLSGELPEDDILHPLPLVEPKQEITDYLLYLDRRHALSLLRAFLDLVQ</sequence>
<dbReference type="InterPro" id="IPR036388">
    <property type="entry name" value="WH-like_DNA-bd_sf"/>
</dbReference>
<evidence type="ECO:0000259" key="5">
    <source>
        <dbReference type="PROSITE" id="PS50931"/>
    </source>
</evidence>
<keyword evidence="7" id="KW-1185">Reference proteome</keyword>
<dbReference type="PANTHER" id="PTHR30126">
    <property type="entry name" value="HTH-TYPE TRANSCRIPTIONAL REGULATOR"/>
    <property type="match status" value="1"/>
</dbReference>
<dbReference type="InterPro" id="IPR000847">
    <property type="entry name" value="LysR_HTH_N"/>
</dbReference>
<dbReference type="InterPro" id="IPR036390">
    <property type="entry name" value="WH_DNA-bd_sf"/>
</dbReference>
<evidence type="ECO:0000313" key="7">
    <source>
        <dbReference type="Proteomes" id="UP000256845"/>
    </source>
</evidence>
<dbReference type="InterPro" id="IPR005119">
    <property type="entry name" value="LysR_subst-bd"/>
</dbReference>
<dbReference type="GO" id="GO:0003700">
    <property type="term" value="F:DNA-binding transcription factor activity"/>
    <property type="evidence" value="ECO:0007669"/>
    <property type="project" value="InterPro"/>
</dbReference>
<name>A0A3D9HSR4_9PROT</name>
<dbReference type="PRINTS" id="PR00039">
    <property type="entry name" value="HTHLYSR"/>
</dbReference>
<evidence type="ECO:0000256" key="4">
    <source>
        <dbReference type="ARBA" id="ARBA00023163"/>
    </source>
</evidence>
<dbReference type="FunFam" id="1.10.10.10:FF:000001">
    <property type="entry name" value="LysR family transcriptional regulator"/>
    <property type="match status" value="1"/>
</dbReference>
<dbReference type="GO" id="GO:0000976">
    <property type="term" value="F:transcription cis-regulatory region binding"/>
    <property type="evidence" value="ECO:0007669"/>
    <property type="project" value="TreeGrafter"/>
</dbReference>
<dbReference type="AlphaFoldDB" id="A0A3D9HSR4"/>
<reference evidence="6 7" key="1">
    <citation type="submission" date="2018-07" db="EMBL/GenBank/DDBJ databases">
        <title>Genomic Encyclopedia of Type Strains, Phase III (KMG-III): the genomes of soil and plant-associated and newly described type strains.</title>
        <authorList>
            <person name="Whitman W."/>
        </authorList>
    </citation>
    <scope>NUCLEOTIDE SEQUENCE [LARGE SCALE GENOMIC DNA]</scope>
    <source>
        <strain evidence="6 7">CECT 8488</strain>
    </source>
</reference>
<dbReference type="CDD" id="cd05466">
    <property type="entry name" value="PBP2_LTTR_substrate"/>
    <property type="match status" value="1"/>
</dbReference>
<comment type="caution">
    <text evidence="6">The sequence shown here is derived from an EMBL/GenBank/DDBJ whole genome shotgun (WGS) entry which is preliminary data.</text>
</comment>
<keyword evidence="3" id="KW-0238">DNA-binding</keyword>
<evidence type="ECO:0000256" key="1">
    <source>
        <dbReference type="ARBA" id="ARBA00009437"/>
    </source>
</evidence>
<feature type="domain" description="HTH lysR-type" evidence="5">
    <location>
        <begin position="1"/>
        <end position="58"/>
    </location>
</feature>
<comment type="similarity">
    <text evidence="1">Belongs to the LysR transcriptional regulatory family.</text>
</comment>
<keyword evidence="4" id="KW-0804">Transcription</keyword>
<dbReference type="Gene3D" id="1.10.10.10">
    <property type="entry name" value="Winged helix-like DNA-binding domain superfamily/Winged helix DNA-binding domain"/>
    <property type="match status" value="1"/>
</dbReference>
<evidence type="ECO:0000313" key="6">
    <source>
        <dbReference type="EMBL" id="RED52489.1"/>
    </source>
</evidence>
<dbReference type="Proteomes" id="UP000256845">
    <property type="component" value="Unassembled WGS sequence"/>
</dbReference>
<evidence type="ECO:0000256" key="3">
    <source>
        <dbReference type="ARBA" id="ARBA00023125"/>
    </source>
</evidence>
<dbReference type="Pfam" id="PF03466">
    <property type="entry name" value="LysR_substrate"/>
    <property type="match status" value="1"/>
</dbReference>
<keyword evidence="2" id="KW-0805">Transcription regulation</keyword>
<dbReference type="PANTHER" id="PTHR30126:SF94">
    <property type="entry name" value="LYSR FAMILY TRANSCRIPTIONAL REGULATOR"/>
    <property type="match status" value="1"/>
</dbReference>
<protein>
    <submittedName>
        <fullName evidence="6">Aminoethylphosphonate catabolism LysR family transcriptional regulator</fullName>
    </submittedName>
</protein>
<dbReference type="PROSITE" id="PS50931">
    <property type="entry name" value="HTH_LYSR"/>
    <property type="match status" value="1"/>
</dbReference>
<evidence type="ECO:0000256" key="2">
    <source>
        <dbReference type="ARBA" id="ARBA00023015"/>
    </source>
</evidence>
<accession>A0A3D9HSR4</accession>
<gene>
    <name evidence="6" type="ORF">DFP90_102510</name>
</gene>
<dbReference type="RefSeq" id="WP_115936019.1">
    <property type="nucleotide sequence ID" value="NZ_QRDW01000002.1"/>
</dbReference>
<dbReference type="SUPFAM" id="SSF53850">
    <property type="entry name" value="Periplasmic binding protein-like II"/>
    <property type="match status" value="1"/>
</dbReference>
<proteinExistence type="inferred from homology"/>
<dbReference type="Pfam" id="PF00126">
    <property type="entry name" value="HTH_1"/>
    <property type="match status" value="1"/>
</dbReference>
<organism evidence="6 7">
    <name type="scientific">Aestuariispira insulae</name>
    <dbReference type="NCBI Taxonomy" id="1461337"/>
    <lineage>
        <taxon>Bacteria</taxon>
        <taxon>Pseudomonadati</taxon>
        <taxon>Pseudomonadota</taxon>
        <taxon>Alphaproteobacteria</taxon>
        <taxon>Rhodospirillales</taxon>
        <taxon>Kiloniellaceae</taxon>
        <taxon>Aestuariispira</taxon>
    </lineage>
</organism>
<dbReference type="SUPFAM" id="SSF46785">
    <property type="entry name" value="Winged helix' DNA-binding domain"/>
    <property type="match status" value="1"/>
</dbReference>
<dbReference type="EMBL" id="QRDW01000002">
    <property type="protein sequence ID" value="RED52489.1"/>
    <property type="molecule type" value="Genomic_DNA"/>
</dbReference>